<dbReference type="Pfam" id="PF15919">
    <property type="entry name" value="HicB_lk_antitox"/>
    <property type="match status" value="1"/>
</dbReference>
<name>A0A100VPD9_PAEAM</name>
<evidence type="ECO:0000259" key="1">
    <source>
        <dbReference type="Pfam" id="PF15919"/>
    </source>
</evidence>
<dbReference type="InterPro" id="IPR031807">
    <property type="entry name" value="HicB-like"/>
</dbReference>
<dbReference type="SUPFAM" id="SSF143100">
    <property type="entry name" value="TTHA1013/TTHA0281-like"/>
    <property type="match status" value="1"/>
</dbReference>
<proteinExistence type="predicted"/>
<protein>
    <recommendedName>
        <fullName evidence="1">HicB-like antitoxin of toxin-antitoxin system domain-containing protein</fullName>
    </recommendedName>
</protein>
<organism evidence="2 3">
    <name type="scientific">Paenibacillus amylolyticus</name>
    <dbReference type="NCBI Taxonomy" id="1451"/>
    <lineage>
        <taxon>Bacteria</taxon>
        <taxon>Bacillati</taxon>
        <taxon>Bacillota</taxon>
        <taxon>Bacilli</taxon>
        <taxon>Bacillales</taxon>
        <taxon>Paenibacillaceae</taxon>
        <taxon>Paenibacillus</taxon>
    </lineage>
</organism>
<dbReference type="AlphaFoldDB" id="A0A100VPD9"/>
<feature type="domain" description="HicB-like antitoxin of toxin-antitoxin system" evidence="1">
    <location>
        <begin position="16"/>
        <end position="62"/>
    </location>
</feature>
<dbReference type="Gene3D" id="3.30.160.250">
    <property type="match status" value="1"/>
</dbReference>
<dbReference type="InterPro" id="IPR035069">
    <property type="entry name" value="TTHA1013/TTHA0281-like"/>
</dbReference>
<reference evidence="3" key="2">
    <citation type="submission" date="2016-01" db="EMBL/GenBank/DDBJ databases">
        <title>Draft Genome Sequence of Paenibacillus amylolyticus Heshi-A3 that Was Isolated from Fermented Rice Bran with Aging Salted Mackerel, Which Was Named Heshiko as Traditional Fermented Seafood in Japan.</title>
        <authorList>
            <person name="Akuzawa S."/>
            <person name="Nakagawa J."/>
            <person name="Kanekatsu T."/>
            <person name="Kubota E."/>
            <person name="Ohtake R."/>
            <person name="Suzuki T."/>
            <person name="Kanesaki Y."/>
        </authorList>
    </citation>
    <scope>NUCLEOTIDE SEQUENCE [LARGE SCALE GENOMIC DNA]</scope>
    <source>
        <strain evidence="3">Heshi-A3</strain>
    </source>
</reference>
<evidence type="ECO:0000313" key="3">
    <source>
        <dbReference type="Proteomes" id="UP000069697"/>
    </source>
</evidence>
<reference evidence="2 3" key="1">
    <citation type="journal article" date="2016" name="Genome Announc.">
        <title>Draft Genome Sequence of Paenibacillus amylolyticus Heshi-A3, Isolated from Fermented Rice Bran in a Japanese Fermented Seafood Dish.</title>
        <authorList>
            <person name="Akuzawa S."/>
            <person name="Nagaoka J."/>
            <person name="Kanekatsu M."/>
            <person name="Kubota E."/>
            <person name="Ohtake R."/>
            <person name="Suzuki T."/>
            <person name="Kanesaki Y."/>
        </authorList>
    </citation>
    <scope>NUCLEOTIDE SEQUENCE [LARGE SCALE GENOMIC DNA]</scope>
    <source>
        <strain evidence="2 3">Heshi-A3</strain>
    </source>
</reference>
<dbReference type="EMBL" id="BCNV01000001">
    <property type="protein sequence ID" value="GAS83414.1"/>
    <property type="molecule type" value="Genomic_DNA"/>
</dbReference>
<dbReference type="RefSeq" id="WP_062835763.1">
    <property type="nucleotide sequence ID" value="NZ_BCNV01000001.1"/>
</dbReference>
<gene>
    <name evidence="2" type="ORF">PAHA3_3492</name>
</gene>
<dbReference type="Proteomes" id="UP000069697">
    <property type="component" value="Unassembled WGS sequence"/>
</dbReference>
<accession>A0A100VPD9</accession>
<sequence>MIRTYQYYAIFNFAEDGINVTFPDLPGCITCGDSVDEALLMAKEALELFLDGEPVEDIPPPQWLMPELLNLKDKAYLIEASITYY</sequence>
<comment type="caution">
    <text evidence="2">The sequence shown here is derived from an EMBL/GenBank/DDBJ whole genome shotgun (WGS) entry which is preliminary data.</text>
</comment>
<evidence type="ECO:0000313" key="2">
    <source>
        <dbReference type="EMBL" id="GAS83414.1"/>
    </source>
</evidence>